<reference evidence="3" key="1">
    <citation type="journal article" date="2020" name="Stud. Mycol.">
        <title>101 Dothideomycetes genomes: a test case for predicting lifestyles and emergence of pathogens.</title>
        <authorList>
            <person name="Haridas S."/>
            <person name="Albert R."/>
            <person name="Binder M."/>
            <person name="Bloem J."/>
            <person name="Labutti K."/>
            <person name="Salamov A."/>
            <person name="Andreopoulos B."/>
            <person name="Baker S."/>
            <person name="Barry K."/>
            <person name="Bills G."/>
            <person name="Bluhm B."/>
            <person name="Cannon C."/>
            <person name="Castanera R."/>
            <person name="Culley D."/>
            <person name="Daum C."/>
            <person name="Ezra D."/>
            <person name="Gonzalez J."/>
            <person name="Henrissat B."/>
            <person name="Kuo A."/>
            <person name="Liang C."/>
            <person name="Lipzen A."/>
            <person name="Lutzoni F."/>
            <person name="Magnuson J."/>
            <person name="Mondo S."/>
            <person name="Nolan M."/>
            <person name="Ohm R."/>
            <person name="Pangilinan J."/>
            <person name="Park H.-J."/>
            <person name="Ramirez L."/>
            <person name="Alfaro M."/>
            <person name="Sun H."/>
            <person name="Tritt A."/>
            <person name="Yoshinaga Y."/>
            <person name="Zwiers L.-H."/>
            <person name="Turgeon B."/>
            <person name="Goodwin S."/>
            <person name="Spatafora J."/>
            <person name="Crous P."/>
            <person name="Grigoriev I."/>
        </authorList>
    </citation>
    <scope>NUCLEOTIDE SEQUENCE</scope>
    <source>
        <strain evidence="3">CBS 260.36</strain>
    </source>
</reference>
<feature type="compositionally biased region" description="Low complexity" evidence="1">
    <location>
        <begin position="207"/>
        <end position="225"/>
    </location>
</feature>
<feature type="compositionally biased region" description="Polar residues" evidence="1">
    <location>
        <begin position="172"/>
        <end position="206"/>
    </location>
</feature>
<sequence>MARLQGLLLFFALLVAVYGAATPKHYRAKFCKNHHGAIKKVRNSFAYPREFCLWYNSALRTHAPFEHLPYTQVTNACECIMEAKPSKKPTDFTAPDDFAPVCDNALKRKLAGITYAQPKNFCKFWGNGAGAHFRKVGPFHKQGLTNMDTYNACACYDLFTYGNPTTTTTGTDEQPSATNTDEQPSATTTNTDEQPSATITNSDVQPSATVTDADNSSSASSTGTDVQPSATVTDADISSSATPSATGSEVDSSSASPTPAPTSSQSADSSSSTSASTTSASTTNAPSSSSASPSTTSFSAASSSTSSAASSSSSSA</sequence>
<dbReference type="AlphaFoldDB" id="A0A9P4MEN5"/>
<evidence type="ECO:0000256" key="1">
    <source>
        <dbReference type="SAM" id="MobiDB-lite"/>
    </source>
</evidence>
<evidence type="ECO:0000256" key="2">
    <source>
        <dbReference type="SAM" id="SignalP"/>
    </source>
</evidence>
<gene>
    <name evidence="3" type="ORF">K461DRAFT_269811</name>
</gene>
<accession>A0A9P4MEN5</accession>
<feature type="signal peptide" evidence="2">
    <location>
        <begin position="1"/>
        <end position="19"/>
    </location>
</feature>
<feature type="chain" id="PRO_5040300028" evidence="2">
    <location>
        <begin position="20"/>
        <end position="316"/>
    </location>
</feature>
<keyword evidence="4" id="KW-1185">Reference proteome</keyword>
<feature type="region of interest" description="Disordered" evidence="1">
    <location>
        <begin position="166"/>
        <end position="316"/>
    </location>
</feature>
<evidence type="ECO:0000313" key="4">
    <source>
        <dbReference type="Proteomes" id="UP000799439"/>
    </source>
</evidence>
<feature type="compositionally biased region" description="Polar residues" evidence="1">
    <location>
        <begin position="226"/>
        <end position="251"/>
    </location>
</feature>
<dbReference type="Proteomes" id="UP000799439">
    <property type="component" value="Unassembled WGS sequence"/>
</dbReference>
<name>A0A9P4MEN5_9PEZI</name>
<dbReference type="EMBL" id="ML996089">
    <property type="protein sequence ID" value="KAF2150343.1"/>
    <property type="molecule type" value="Genomic_DNA"/>
</dbReference>
<proteinExistence type="predicted"/>
<feature type="compositionally biased region" description="Low complexity" evidence="1">
    <location>
        <begin position="252"/>
        <end position="316"/>
    </location>
</feature>
<keyword evidence="2" id="KW-0732">Signal</keyword>
<evidence type="ECO:0000313" key="3">
    <source>
        <dbReference type="EMBL" id="KAF2150343.1"/>
    </source>
</evidence>
<organism evidence="3 4">
    <name type="scientific">Myriangium duriaei CBS 260.36</name>
    <dbReference type="NCBI Taxonomy" id="1168546"/>
    <lineage>
        <taxon>Eukaryota</taxon>
        <taxon>Fungi</taxon>
        <taxon>Dikarya</taxon>
        <taxon>Ascomycota</taxon>
        <taxon>Pezizomycotina</taxon>
        <taxon>Dothideomycetes</taxon>
        <taxon>Dothideomycetidae</taxon>
        <taxon>Myriangiales</taxon>
        <taxon>Myriangiaceae</taxon>
        <taxon>Myriangium</taxon>
    </lineage>
</organism>
<protein>
    <submittedName>
        <fullName evidence="3">Uncharacterized protein</fullName>
    </submittedName>
</protein>
<comment type="caution">
    <text evidence="3">The sequence shown here is derived from an EMBL/GenBank/DDBJ whole genome shotgun (WGS) entry which is preliminary data.</text>
</comment>